<protein>
    <submittedName>
        <fullName evidence="2">UBA domain-containing protein</fullName>
    </submittedName>
</protein>
<sequence length="128" mass="14179">MSQAKPPNAARMHRIKVVGESVLYSTAAQSEDSCELLAFSDIEPPTKMGEYFSLSMSDFKKKSFHELVDLGFHPEKARKLVKLLDVLNGNLPPPPPKPCAPVMKPSMSANMSLAPKKSTTPYIKKEIY</sequence>
<accession>A0A915EQ92</accession>
<reference evidence="2" key="1">
    <citation type="submission" date="2022-11" db="UniProtKB">
        <authorList>
            <consortium name="WormBaseParasite"/>
        </authorList>
    </citation>
    <scope>IDENTIFICATION</scope>
</reference>
<name>A0A915EQ92_9BILA</name>
<organism evidence="1 2">
    <name type="scientific">Ditylenchus dipsaci</name>
    <dbReference type="NCBI Taxonomy" id="166011"/>
    <lineage>
        <taxon>Eukaryota</taxon>
        <taxon>Metazoa</taxon>
        <taxon>Ecdysozoa</taxon>
        <taxon>Nematoda</taxon>
        <taxon>Chromadorea</taxon>
        <taxon>Rhabditida</taxon>
        <taxon>Tylenchina</taxon>
        <taxon>Tylenchomorpha</taxon>
        <taxon>Sphaerularioidea</taxon>
        <taxon>Anguinidae</taxon>
        <taxon>Anguininae</taxon>
        <taxon>Ditylenchus</taxon>
    </lineage>
</organism>
<proteinExistence type="predicted"/>
<evidence type="ECO:0000313" key="1">
    <source>
        <dbReference type="Proteomes" id="UP000887574"/>
    </source>
</evidence>
<keyword evidence="1" id="KW-1185">Reference proteome</keyword>
<dbReference type="WBParaSite" id="jg8336">
    <property type="protein sequence ID" value="jg8336"/>
    <property type="gene ID" value="jg8336"/>
</dbReference>
<dbReference type="AlphaFoldDB" id="A0A915EQ92"/>
<dbReference type="Proteomes" id="UP000887574">
    <property type="component" value="Unplaced"/>
</dbReference>
<evidence type="ECO:0000313" key="2">
    <source>
        <dbReference type="WBParaSite" id="jg8336"/>
    </source>
</evidence>